<keyword evidence="3" id="KW-1185">Reference proteome</keyword>
<sequence>MYQHRDNAPCTYHNERVQLSDCYSSIAFPSLTEARGDEPGKLQSGARRDLGHVPFPELGVGGEGTTPPGTLSEHLVLSRPAIGRGGIGAANGSRGAGVSIGRLPALGREVPRLQGGRAQSVFVCGSAGRDSTARETETPPPTPPQACLTVETLSQQGAVLTMSCDQLGEASSY</sequence>
<evidence type="ECO:0000313" key="2">
    <source>
        <dbReference type="EMBL" id="GCC26682.1"/>
    </source>
</evidence>
<name>A0A401S8G0_CHIPU</name>
<accession>A0A401S8G0</accession>
<proteinExistence type="predicted"/>
<protein>
    <submittedName>
        <fullName evidence="2">Uncharacterized protein</fullName>
    </submittedName>
</protein>
<dbReference type="EMBL" id="BEZZ01000133">
    <property type="protein sequence ID" value="GCC26682.1"/>
    <property type="molecule type" value="Genomic_DNA"/>
</dbReference>
<reference evidence="2 3" key="1">
    <citation type="journal article" date="2018" name="Nat. Ecol. Evol.">
        <title>Shark genomes provide insights into elasmobranch evolution and the origin of vertebrates.</title>
        <authorList>
            <person name="Hara Y"/>
            <person name="Yamaguchi K"/>
            <person name="Onimaru K"/>
            <person name="Kadota M"/>
            <person name="Koyanagi M"/>
            <person name="Keeley SD"/>
            <person name="Tatsumi K"/>
            <person name="Tanaka K"/>
            <person name="Motone F"/>
            <person name="Kageyama Y"/>
            <person name="Nozu R"/>
            <person name="Adachi N"/>
            <person name="Nishimura O"/>
            <person name="Nakagawa R"/>
            <person name="Tanegashima C"/>
            <person name="Kiyatake I"/>
            <person name="Matsumoto R"/>
            <person name="Murakumo K"/>
            <person name="Nishida K"/>
            <person name="Terakita A"/>
            <person name="Kuratani S"/>
            <person name="Sato K"/>
            <person name="Hyodo S Kuraku.S."/>
        </authorList>
    </citation>
    <scope>NUCLEOTIDE SEQUENCE [LARGE SCALE GENOMIC DNA]</scope>
</reference>
<evidence type="ECO:0000313" key="3">
    <source>
        <dbReference type="Proteomes" id="UP000287033"/>
    </source>
</evidence>
<organism evidence="2 3">
    <name type="scientific">Chiloscyllium punctatum</name>
    <name type="common">Brownbanded bambooshark</name>
    <name type="synonym">Hemiscyllium punctatum</name>
    <dbReference type="NCBI Taxonomy" id="137246"/>
    <lineage>
        <taxon>Eukaryota</taxon>
        <taxon>Metazoa</taxon>
        <taxon>Chordata</taxon>
        <taxon>Craniata</taxon>
        <taxon>Vertebrata</taxon>
        <taxon>Chondrichthyes</taxon>
        <taxon>Elasmobranchii</taxon>
        <taxon>Galeomorphii</taxon>
        <taxon>Galeoidea</taxon>
        <taxon>Orectolobiformes</taxon>
        <taxon>Hemiscylliidae</taxon>
        <taxon>Chiloscyllium</taxon>
    </lineage>
</organism>
<dbReference type="AlphaFoldDB" id="A0A401S8G0"/>
<feature type="compositionally biased region" description="Basic and acidic residues" evidence="1">
    <location>
        <begin position="34"/>
        <end position="51"/>
    </location>
</feature>
<feature type="region of interest" description="Disordered" evidence="1">
    <location>
        <begin position="33"/>
        <end position="72"/>
    </location>
</feature>
<gene>
    <name evidence="2" type="ORF">chiPu_0005100</name>
</gene>
<evidence type="ECO:0000256" key="1">
    <source>
        <dbReference type="SAM" id="MobiDB-lite"/>
    </source>
</evidence>
<comment type="caution">
    <text evidence="2">The sequence shown here is derived from an EMBL/GenBank/DDBJ whole genome shotgun (WGS) entry which is preliminary data.</text>
</comment>
<dbReference type="Proteomes" id="UP000287033">
    <property type="component" value="Unassembled WGS sequence"/>
</dbReference>